<keyword evidence="2" id="KW-1185">Reference proteome</keyword>
<evidence type="ECO:0000313" key="2">
    <source>
        <dbReference type="Proteomes" id="UP000887564"/>
    </source>
</evidence>
<dbReference type="WBParaSite" id="PEQ_0000411201-mRNA-1">
    <property type="protein sequence ID" value="PEQ_0000411201-mRNA-1"/>
    <property type="gene ID" value="PEQ_0000411201"/>
</dbReference>
<sequence>KAGSPPLTRRSIWREDKETASKGDDFSSAHLYEFDDEESRESYPRVDDGTENEIRRTGRLRGMARKERVLRVLLRGRRRGRGGSAVGGNATNPPPQSAPVDDVYEFRSSPESDININVGIFYFGLMACCFTVKC</sequence>
<evidence type="ECO:0000256" key="1">
    <source>
        <dbReference type="SAM" id="MobiDB-lite"/>
    </source>
</evidence>
<reference evidence="3" key="1">
    <citation type="submission" date="2022-11" db="UniProtKB">
        <authorList>
            <consortium name="WormBaseParasite"/>
        </authorList>
    </citation>
    <scope>IDENTIFICATION</scope>
</reference>
<name>A0A914RH50_PAREQ</name>
<accession>A0A914RH50</accession>
<dbReference type="Proteomes" id="UP000887564">
    <property type="component" value="Unplaced"/>
</dbReference>
<feature type="region of interest" description="Disordered" evidence="1">
    <location>
        <begin position="1"/>
        <end position="51"/>
    </location>
</feature>
<feature type="compositionally biased region" description="Basic and acidic residues" evidence="1">
    <location>
        <begin position="12"/>
        <end position="27"/>
    </location>
</feature>
<protein>
    <submittedName>
        <fullName evidence="3">Uncharacterized protein</fullName>
    </submittedName>
</protein>
<proteinExistence type="predicted"/>
<organism evidence="2 3">
    <name type="scientific">Parascaris equorum</name>
    <name type="common">Equine roundworm</name>
    <dbReference type="NCBI Taxonomy" id="6256"/>
    <lineage>
        <taxon>Eukaryota</taxon>
        <taxon>Metazoa</taxon>
        <taxon>Ecdysozoa</taxon>
        <taxon>Nematoda</taxon>
        <taxon>Chromadorea</taxon>
        <taxon>Rhabditida</taxon>
        <taxon>Spirurina</taxon>
        <taxon>Ascaridomorpha</taxon>
        <taxon>Ascaridoidea</taxon>
        <taxon>Ascarididae</taxon>
        <taxon>Parascaris</taxon>
    </lineage>
</organism>
<feature type="compositionally biased region" description="Basic and acidic residues" evidence="1">
    <location>
        <begin position="40"/>
        <end position="51"/>
    </location>
</feature>
<dbReference type="AlphaFoldDB" id="A0A914RH50"/>
<feature type="region of interest" description="Disordered" evidence="1">
    <location>
        <begin position="75"/>
        <end position="102"/>
    </location>
</feature>
<evidence type="ECO:0000313" key="3">
    <source>
        <dbReference type="WBParaSite" id="PEQ_0000411201-mRNA-1"/>
    </source>
</evidence>